<dbReference type="InterPro" id="IPR014284">
    <property type="entry name" value="RNA_pol_sigma-70_dom"/>
</dbReference>
<protein>
    <submittedName>
        <fullName evidence="2">Sigma-70 family RNA polymerase sigma factor</fullName>
    </submittedName>
</protein>
<dbReference type="EMBL" id="QLYR01000016">
    <property type="protein sequence ID" value="RAQ22135.1"/>
    <property type="molecule type" value="Genomic_DNA"/>
</dbReference>
<dbReference type="RefSeq" id="WP_112333739.1">
    <property type="nucleotide sequence ID" value="NZ_QLYR01000016.1"/>
</dbReference>
<evidence type="ECO:0000259" key="1">
    <source>
        <dbReference type="Pfam" id="PF08281"/>
    </source>
</evidence>
<sequence>MYKRNDGLTDDNRLQNRFTAYLCRSVHNGRIDYLRRKDKPLRIEIILEDMDYLLAEEKDLTLQFAEYEALRQALKEIKEQERYILLARVIDEKSFSQIAEETGLSYKGAAAVYYRVLEKLRKFLGGERHGF</sequence>
<dbReference type="AlphaFoldDB" id="A0A328U8J1"/>
<accession>A0A328U8J1</accession>
<reference evidence="2 3" key="1">
    <citation type="submission" date="2018-06" db="EMBL/GenBank/DDBJ databases">
        <title>Noncontiguous genome sequence of Ruminococcaceae bacterium ASD2818.</title>
        <authorList>
            <person name="Chaplin A.V."/>
            <person name="Sokolova S.R."/>
            <person name="Kochetkova T.O."/>
            <person name="Goltsov A.Y."/>
            <person name="Trofimov D.Y."/>
            <person name="Efimov B.A."/>
        </authorList>
    </citation>
    <scope>NUCLEOTIDE SEQUENCE [LARGE SCALE GENOMIC DNA]</scope>
    <source>
        <strain evidence="2 3">ASD2818</strain>
    </source>
</reference>
<keyword evidence="3" id="KW-1185">Reference proteome</keyword>
<dbReference type="GO" id="GO:0003677">
    <property type="term" value="F:DNA binding"/>
    <property type="evidence" value="ECO:0007669"/>
    <property type="project" value="InterPro"/>
</dbReference>
<dbReference type="GO" id="GO:0006352">
    <property type="term" value="P:DNA-templated transcription initiation"/>
    <property type="evidence" value="ECO:0007669"/>
    <property type="project" value="InterPro"/>
</dbReference>
<dbReference type="NCBIfam" id="TIGR02937">
    <property type="entry name" value="sigma70-ECF"/>
    <property type="match status" value="1"/>
</dbReference>
<organism evidence="2 3">
    <name type="scientific">Hydrogeniiclostridium mannosilyticum</name>
    <dbReference type="NCBI Taxonomy" id="2764322"/>
    <lineage>
        <taxon>Bacteria</taxon>
        <taxon>Bacillati</taxon>
        <taxon>Bacillota</taxon>
        <taxon>Clostridia</taxon>
        <taxon>Eubacteriales</taxon>
        <taxon>Acutalibacteraceae</taxon>
        <taxon>Hydrogeniiclostridium</taxon>
    </lineage>
</organism>
<dbReference type="Proteomes" id="UP000249377">
    <property type="component" value="Unassembled WGS sequence"/>
</dbReference>
<dbReference type="InterPro" id="IPR036388">
    <property type="entry name" value="WH-like_DNA-bd_sf"/>
</dbReference>
<comment type="caution">
    <text evidence="2">The sequence shown here is derived from an EMBL/GenBank/DDBJ whole genome shotgun (WGS) entry which is preliminary data.</text>
</comment>
<dbReference type="Pfam" id="PF08281">
    <property type="entry name" value="Sigma70_r4_2"/>
    <property type="match status" value="1"/>
</dbReference>
<dbReference type="Gene3D" id="1.10.10.10">
    <property type="entry name" value="Winged helix-like DNA-binding domain superfamily/Winged helix DNA-binding domain"/>
    <property type="match status" value="1"/>
</dbReference>
<gene>
    <name evidence="2" type="ORF">DPQ25_13685</name>
</gene>
<dbReference type="SUPFAM" id="SSF88659">
    <property type="entry name" value="Sigma3 and sigma4 domains of RNA polymerase sigma factors"/>
    <property type="match status" value="1"/>
</dbReference>
<evidence type="ECO:0000313" key="3">
    <source>
        <dbReference type="Proteomes" id="UP000249377"/>
    </source>
</evidence>
<feature type="domain" description="RNA polymerase sigma factor 70 region 4 type 2" evidence="1">
    <location>
        <begin position="68"/>
        <end position="120"/>
    </location>
</feature>
<dbReference type="GO" id="GO:0016987">
    <property type="term" value="F:sigma factor activity"/>
    <property type="evidence" value="ECO:0007669"/>
    <property type="project" value="InterPro"/>
</dbReference>
<dbReference type="InterPro" id="IPR013249">
    <property type="entry name" value="RNA_pol_sigma70_r4_t2"/>
</dbReference>
<evidence type="ECO:0000313" key="2">
    <source>
        <dbReference type="EMBL" id="RAQ22135.1"/>
    </source>
</evidence>
<dbReference type="InterPro" id="IPR013324">
    <property type="entry name" value="RNA_pol_sigma_r3/r4-like"/>
</dbReference>
<proteinExistence type="predicted"/>
<name>A0A328U8J1_9FIRM</name>